<evidence type="ECO:0000256" key="1">
    <source>
        <dbReference type="SAM" id="MobiDB-lite"/>
    </source>
</evidence>
<dbReference type="OrthoDB" id="10267179at2759"/>
<dbReference type="Pfam" id="PF04232">
    <property type="entry name" value="SpoVS"/>
    <property type="match status" value="2"/>
</dbReference>
<dbReference type="EMBL" id="CAJHUC010002694">
    <property type="protein sequence ID" value="CAD7704206.1"/>
    <property type="molecule type" value="Genomic_DNA"/>
</dbReference>
<dbReference type="AlphaFoldDB" id="A0A8S1JEL2"/>
<organism evidence="2 3">
    <name type="scientific">Ostreobium quekettii</name>
    <dbReference type="NCBI Taxonomy" id="121088"/>
    <lineage>
        <taxon>Eukaryota</taxon>
        <taxon>Viridiplantae</taxon>
        <taxon>Chlorophyta</taxon>
        <taxon>core chlorophytes</taxon>
        <taxon>Ulvophyceae</taxon>
        <taxon>TCBD clade</taxon>
        <taxon>Bryopsidales</taxon>
        <taxon>Ostreobineae</taxon>
        <taxon>Ostreobiaceae</taxon>
        <taxon>Ostreobium</taxon>
    </lineage>
</organism>
<feature type="region of interest" description="Disordered" evidence="1">
    <location>
        <begin position="292"/>
        <end position="356"/>
    </location>
</feature>
<gene>
    <name evidence="2" type="ORF">OSTQU699_LOCUS9563</name>
</gene>
<sequence>MALSTFARDVFGILARRSLPGPLHLGGGTCCRAAAAALQRCGIENFSAAAPQAMQVAEIPVARGTSPVPAPTTDAPVHKGQHDFSALPPDIHPFTVRGDSKAPKVAGSMAFYLRQDKKLLVLATGTSAVYTAVKALCLARQYVLEDPKCELFFRVTHRKHVDCDRVSQLTFAVEKRMPLYPLDEIPHEVIRATPSTKGRSLGAQIASIAQNNKLPVVRAIGPRAVGTAVVAATWGRRFMKRDGLDVICFPAFKKITVGQEGELTSLEFLYRPVEYVPVEHFDVGVGIDGDCENGSTGTDVPGRLTVSLGPEAPPPEESDDEATASPEPSLDSARSEELRTEGSTSGESSSEAGSLK</sequence>
<keyword evidence="3" id="KW-1185">Reference proteome</keyword>
<dbReference type="InterPro" id="IPR007347">
    <property type="entry name" value="SpoVS"/>
</dbReference>
<dbReference type="Gene3D" id="3.30.110.20">
    <property type="entry name" value="Alba-like domain"/>
    <property type="match status" value="2"/>
</dbReference>
<reference evidence="2" key="1">
    <citation type="submission" date="2020-12" db="EMBL/GenBank/DDBJ databases">
        <authorList>
            <person name="Iha C."/>
        </authorList>
    </citation>
    <scope>NUCLEOTIDE SEQUENCE</scope>
</reference>
<evidence type="ECO:0000313" key="3">
    <source>
        <dbReference type="Proteomes" id="UP000708148"/>
    </source>
</evidence>
<dbReference type="PANTHER" id="PTHR35331:SF1">
    <property type="entry name" value="STAGE V SPORULATION PROTEIN S"/>
    <property type="match status" value="1"/>
</dbReference>
<dbReference type="Proteomes" id="UP000708148">
    <property type="component" value="Unassembled WGS sequence"/>
</dbReference>
<comment type="caution">
    <text evidence="2">The sequence shown here is derived from an EMBL/GenBank/DDBJ whole genome shotgun (WGS) entry which is preliminary data.</text>
</comment>
<proteinExistence type="predicted"/>
<feature type="compositionally biased region" description="Low complexity" evidence="1">
    <location>
        <begin position="341"/>
        <end position="356"/>
    </location>
</feature>
<dbReference type="PANTHER" id="PTHR35331">
    <property type="entry name" value="STAGE V SPORULATION PROTEIN S"/>
    <property type="match status" value="1"/>
</dbReference>
<accession>A0A8S1JEL2</accession>
<dbReference type="InterPro" id="IPR036882">
    <property type="entry name" value="Alba-like_dom_sf"/>
</dbReference>
<protein>
    <submittedName>
        <fullName evidence="2">Uncharacterized protein</fullName>
    </submittedName>
</protein>
<dbReference type="GO" id="GO:0003676">
    <property type="term" value="F:nucleic acid binding"/>
    <property type="evidence" value="ECO:0007669"/>
    <property type="project" value="InterPro"/>
</dbReference>
<evidence type="ECO:0000313" key="2">
    <source>
        <dbReference type="EMBL" id="CAD7704206.1"/>
    </source>
</evidence>
<name>A0A8S1JEL2_9CHLO</name>